<evidence type="ECO:0000313" key="3">
    <source>
        <dbReference type="Proteomes" id="UP000236527"/>
    </source>
</evidence>
<feature type="transmembrane region" description="Helical" evidence="1">
    <location>
        <begin position="78"/>
        <end position="99"/>
    </location>
</feature>
<dbReference type="GO" id="GO:0016301">
    <property type="term" value="F:kinase activity"/>
    <property type="evidence" value="ECO:0007669"/>
    <property type="project" value="UniProtKB-KW"/>
</dbReference>
<evidence type="ECO:0000256" key="1">
    <source>
        <dbReference type="SAM" id="Phobius"/>
    </source>
</evidence>
<dbReference type="InterPro" id="IPR052948">
    <property type="entry name" value="Low_temp-induced_all0457"/>
</dbReference>
<dbReference type="EMBL" id="BDGE01000034">
    <property type="protein sequence ID" value="GBE92253.1"/>
    <property type="molecule type" value="Genomic_DNA"/>
</dbReference>
<name>A0A2H6LGE8_9NOSO</name>
<reference evidence="3" key="1">
    <citation type="journal article" date="2018" name="Genome Announc.">
        <title>Draft Genome Sequence of the Nitrogen-Fixing and Hormogonia-Inducing Cyanobacterium Nostoc cycadae Strain WK-1, Isolated from the Coralloid Roots of Cycas revoluta.</title>
        <authorList>
            <person name="Kanesaki Y."/>
            <person name="Hirose M."/>
            <person name="Hirose Y."/>
            <person name="Fujisawa T."/>
            <person name="Nakamura Y."/>
            <person name="Watanabe S."/>
            <person name="Matsunaga S."/>
            <person name="Uchida H."/>
            <person name="Murakami A."/>
        </authorList>
    </citation>
    <scope>NUCLEOTIDE SEQUENCE [LARGE SCALE GENOMIC DNA]</scope>
    <source>
        <strain evidence="3">WK-1</strain>
    </source>
</reference>
<gene>
    <name evidence="2" type="ORF">NCWK1_2007</name>
</gene>
<keyword evidence="1" id="KW-0812">Transmembrane</keyword>
<comment type="caution">
    <text evidence="2">The sequence shown here is derived from an EMBL/GenBank/DDBJ whole genome shotgun (WGS) entry which is preliminary data.</text>
</comment>
<dbReference type="AlphaFoldDB" id="A0A2H6LGE8"/>
<dbReference type="Proteomes" id="UP000236527">
    <property type="component" value="Unassembled WGS sequence"/>
</dbReference>
<organism evidence="2 3">
    <name type="scientific">Nostoc cycadae WK-1</name>
    <dbReference type="NCBI Taxonomy" id="1861711"/>
    <lineage>
        <taxon>Bacteria</taxon>
        <taxon>Bacillati</taxon>
        <taxon>Cyanobacteriota</taxon>
        <taxon>Cyanophyceae</taxon>
        <taxon>Nostocales</taxon>
        <taxon>Nostocaceae</taxon>
        <taxon>Nostoc</taxon>
    </lineage>
</organism>
<keyword evidence="1" id="KW-0472">Membrane</keyword>
<protein>
    <submittedName>
        <fullName evidence="2">Two-component sensor histidine kinase</fullName>
    </submittedName>
</protein>
<evidence type="ECO:0000313" key="2">
    <source>
        <dbReference type="EMBL" id="GBE92253.1"/>
    </source>
</evidence>
<proteinExistence type="predicted"/>
<feature type="transmembrane region" description="Helical" evidence="1">
    <location>
        <begin position="105"/>
        <end position="128"/>
    </location>
</feature>
<sequence>MFLAGKMASGKLQHAIGIFGDRKIVLQAIAELKNTGFSMNKISVITRQPELDDNHPRANNITQSEGAAIGALATARTAGLLTLVAGFGILLIPGFGPALAVESALATLLGSGASAAAGGIIGALRGWFLPEEAAQLYHDQVFQGNYLVTIEGTEADILHAEPILQRWGIQEWRVVDVPQS</sequence>
<keyword evidence="2" id="KW-0418">Kinase</keyword>
<keyword evidence="2" id="KW-0808">Transferase</keyword>
<keyword evidence="1" id="KW-1133">Transmembrane helix</keyword>
<dbReference type="PANTHER" id="PTHR36109:SF2">
    <property type="entry name" value="MEMBRANE PROTEIN"/>
    <property type="match status" value="1"/>
</dbReference>
<dbReference type="PANTHER" id="PTHR36109">
    <property type="entry name" value="MEMBRANE PROTEIN-RELATED"/>
    <property type="match status" value="1"/>
</dbReference>
<keyword evidence="3" id="KW-1185">Reference proteome</keyword>
<accession>A0A2H6LGE8</accession>